<dbReference type="EMBL" id="BNJG01000003">
    <property type="protein sequence ID" value="GHO58893.1"/>
    <property type="molecule type" value="Genomic_DNA"/>
</dbReference>
<evidence type="ECO:0000256" key="2">
    <source>
        <dbReference type="SAM" id="MobiDB-lite"/>
    </source>
</evidence>
<name>A0ABQ3V1V0_9CHLR</name>
<gene>
    <name evidence="5" type="ORF">KSB_73680</name>
</gene>
<feature type="transmembrane region" description="Helical" evidence="3">
    <location>
        <begin position="93"/>
        <end position="115"/>
    </location>
</feature>
<evidence type="ECO:0000256" key="1">
    <source>
        <dbReference type="ARBA" id="ARBA00022729"/>
    </source>
</evidence>
<keyword evidence="1" id="KW-0732">Signal</keyword>
<keyword evidence="3" id="KW-0812">Transmembrane</keyword>
<dbReference type="InterPro" id="IPR029051">
    <property type="entry name" value="DUF4352"/>
</dbReference>
<feature type="compositionally biased region" description="Low complexity" evidence="2">
    <location>
        <begin position="37"/>
        <end position="49"/>
    </location>
</feature>
<feature type="region of interest" description="Disordered" evidence="2">
    <location>
        <begin position="1"/>
        <end position="88"/>
    </location>
</feature>
<keyword evidence="6" id="KW-1185">Reference proteome</keyword>
<keyword evidence="3" id="KW-1133">Transmembrane helix</keyword>
<feature type="compositionally biased region" description="Low complexity" evidence="2">
    <location>
        <begin position="125"/>
        <end position="145"/>
    </location>
</feature>
<reference evidence="5 6" key="1">
    <citation type="journal article" date="2021" name="Int. J. Syst. Evol. Microbiol.">
        <title>Reticulibacter mediterranei gen. nov., sp. nov., within the new family Reticulibacteraceae fam. nov., and Ktedonospora formicarum gen. nov., sp. nov., Ktedonobacter robiniae sp. nov., Dictyobacter formicarum sp. nov. and Dictyobacter arantiisoli sp. nov., belonging to the class Ktedonobacteria.</title>
        <authorList>
            <person name="Yabe S."/>
            <person name="Zheng Y."/>
            <person name="Wang C.M."/>
            <person name="Sakai Y."/>
            <person name="Abe K."/>
            <person name="Yokota A."/>
            <person name="Donadio S."/>
            <person name="Cavaletti L."/>
            <person name="Monciardini P."/>
        </authorList>
    </citation>
    <scope>NUCLEOTIDE SEQUENCE [LARGE SCALE GENOMIC DNA]</scope>
    <source>
        <strain evidence="5 6">SOSP1-30</strain>
    </source>
</reference>
<proteinExistence type="predicted"/>
<dbReference type="Gene3D" id="2.60.40.1240">
    <property type="match status" value="1"/>
</dbReference>
<feature type="compositionally biased region" description="Polar residues" evidence="2">
    <location>
        <begin position="146"/>
        <end position="156"/>
    </location>
</feature>
<evidence type="ECO:0000313" key="5">
    <source>
        <dbReference type="EMBL" id="GHO58893.1"/>
    </source>
</evidence>
<evidence type="ECO:0000256" key="3">
    <source>
        <dbReference type="SAM" id="Phobius"/>
    </source>
</evidence>
<dbReference type="Pfam" id="PF11611">
    <property type="entry name" value="DUF4352"/>
    <property type="match status" value="1"/>
</dbReference>
<feature type="region of interest" description="Disordered" evidence="2">
    <location>
        <begin position="125"/>
        <end position="156"/>
    </location>
</feature>
<evidence type="ECO:0000259" key="4">
    <source>
        <dbReference type="Pfam" id="PF11611"/>
    </source>
</evidence>
<feature type="domain" description="DUF4352" evidence="4">
    <location>
        <begin position="154"/>
        <end position="272"/>
    </location>
</feature>
<feature type="compositionally biased region" description="Pro residues" evidence="2">
    <location>
        <begin position="22"/>
        <end position="36"/>
    </location>
</feature>
<keyword evidence="3" id="KW-0472">Membrane</keyword>
<protein>
    <recommendedName>
        <fullName evidence="4">DUF4352 domain-containing protein</fullName>
    </recommendedName>
</protein>
<comment type="caution">
    <text evidence="5">The sequence shown here is derived from an EMBL/GenBank/DDBJ whole genome shotgun (WGS) entry which is preliminary data.</text>
</comment>
<sequence>MSDYPQYPQPPYQPPYQGSQPDYPPQAPYAPYPPQSDPQAPYSSYSPQSGQHEPYPPYPQPEMQAPYSPYAPQPGYPPYPQQPPKKSGLGKGLAIGGVVLLLVLVACGVITALAFRASNTITSATSTATTSSNNDTNTGSTPDTNQSSGGSKHYTVGQTVKTGDTWEVTVNSVKTSNGEDYLKPDAGNIFIIINVTTHNISAKEQIISSLLNFRLREADGTEAKSAFLSSSVSNPPDGKVATGDKVRGDLVYQVPANQKQFTFLFDNDIMESGQTIWDINI</sequence>
<dbReference type="Proteomes" id="UP000654345">
    <property type="component" value="Unassembled WGS sequence"/>
</dbReference>
<dbReference type="InterPro" id="IPR029050">
    <property type="entry name" value="Immunoprotect_excell_Ig-like"/>
</dbReference>
<dbReference type="RefSeq" id="WP_201375132.1">
    <property type="nucleotide sequence ID" value="NZ_BNJG01000003.1"/>
</dbReference>
<feature type="compositionally biased region" description="Pro residues" evidence="2">
    <location>
        <begin position="69"/>
        <end position="83"/>
    </location>
</feature>
<organism evidence="5 6">
    <name type="scientific">Ktedonobacter robiniae</name>
    <dbReference type="NCBI Taxonomy" id="2778365"/>
    <lineage>
        <taxon>Bacteria</taxon>
        <taxon>Bacillati</taxon>
        <taxon>Chloroflexota</taxon>
        <taxon>Ktedonobacteria</taxon>
        <taxon>Ktedonobacterales</taxon>
        <taxon>Ktedonobacteraceae</taxon>
        <taxon>Ktedonobacter</taxon>
    </lineage>
</organism>
<accession>A0ABQ3V1V0</accession>
<evidence type="ECO:0000313" key="6">
    <source>
        <dbReference type="Proteomes" id="UP000654345"/>
    </source>
</evidence>